<gene>
    <name evidence="2" type="ORF">FCM35_KLT03604</name>
</gene>
<dbReference type="GO" id="GO:0004842">
    <property type="term" value="F:ubiquitin-protein transferase activity"/>
    <property type="evidence" value="ECO:0007669"/>
    <property type="project" value="TreeGrafter"/>
</dbReference>
<proteinExistence type="predicted"/>
<dbReference type="AlphaFoldDB" id="A0A833QPL8"/>
<reference evidence="2" key="1">
    <citation type="submission" date="2020-01" db="EMBL/GenBank/DDBJ databases">
        <title>Genome sequence of Kobresia littledalei, the first chromosome-level genome in the family Cyperaceae.</title>
        <authorList>
            <person name="Qu G."/>
        </authorList>
    </citation>
    <scope>NUCLEOTIDE SEQUENCE</scope>
    <source>
        <strain evidence="2">C.B.Clarke</strain>
        <tissue evidence="2">Leaf</tissue>
    </source>
</reference>
<comment type="caution">
    <text evidence="2">The sequence shown here is derived from an EMBL/GenBank/DDBJ whole genome shotgun (WGS) entry which is preliminary data.</text>
</comment>
<evidence type="ECO:0000313" key="3">
    <source>
        <dbReference type="Proteomes" id="UP000623129"/>
    </source>
</evidence>
<feature type="domain" description="Copine C-terminal" evidence="1">
    <location>
        <begin position="16"/>
        <end position="105"/>
    </location>
</feature>
<organism evidence="2 3">
    <name type="scientific">Carex littledalei</name>
    <dbReference type="NCBI Taxonomy" id="544730"/>
    <lineage>
        <taxon>Eukaryota</taxon>
        <taxon>Viridiplantae</taxon>
        <taxon>Streptophyta</taxon>
        <taxon>Embryophyta</taxon>
        <taxon>Tracheophyta</taxon>
        <taxon>Spermatophyta</taxon>
        <taxon>Magnoliopsida</taxon>
        <taxon>Liliopsida</taxon>
        <taxon>Poales</taxon>
        <taxon>Cyperaceae</taxon>
        <taxon>Cyperoideae</taxon>
        <taxon>Cariceae</taxon>
        <taxon>Carex</taxon>
        <taxon>Carex subgen. Euthyceras</taxon>
    </lineage>
</organism>
<evidence type="ECO:0000259" key="1">
    <source>
        <dbReference type="Pfam" id="PF07002"/>
    </source>
</evidence>
<dbReference type="InterPro" id="IPR010734">
    <property type="entry name" value="Copine_C"/>
</dbReference>
<accession>A0A833QPL8</accession>
<dbReference type="GO" id="GO:0016567">
    <property type="term" value="P:protein ubiquitination"/>
    <property type="evidence" value="ECO:0007669"/>
    <property type="project" value="TreeGrafter"/>
</dbReference>
<protein>
    <submittedName>
        <fullName evidence="2">E3 ubiquitin-protein ligase RGLG2-like protein</fullName>
    </submittedName>
</protein>
<dbReference type="OrthoDB" id="690699at2759"/>
<dbReference type="GO" id="GO:0005634">
    <property type="term" value="C:nucleus"/>
    <property type="evidence" value="ECO:0007669"/>
    <property type="project" value="TreeGrafter"/>
</dbReference>
<dbReference type="PANTHER" id="PTHR45751:SF29">
    <property type="entry name" value="E3 UBIQUITIN-PROTEIN LIGASE RGLG2"/>
    <property type="match status" value="1"/>
</dbReference>
<dbReference type="EMBL" id="SWLB01000013">
    <property type="protein sequence ID" value="KAF3330250.1"/>
    <property type="molecule type" value="Genomic_DNA"/>
</dbReference>
<keyword evidence="3" id="KW-1185">Reference proteome</keyword>
<name>A0A833QPL8_9POAL</name>
<dbReference type="Proteomes" id="UP000623129">
    <property type="component" value="Unassembled WGS sequence"/>
</dbReference>
<sequence>MVTKSVDTRNGEFSEHERKTMEAIGKASELPLSIVLVGVGDGPWDTMKQFDDSISSRLFDNFQFVNFSEIMSSKIPQSRKDVTFALRALMEIPSQYKATLQLGLLGAEERSNLPDPTADRWSEVGARVSPLVMVHKRARGDALFLLKDQTTGGTMERGADLEEKRNGELIGSIERVE</sequence>
<evidence type="ECO:0000313" key="2">
    <source>
        <dbReference type="EMBL" id="KAF3330250.1"/>
    </source>
</evidence>
<dbReference type="Pfam" id="PF07002">
    <property type="entry name" value="Copine"/>
    <property type="match status" value="1"/>
</dbReference>
<dbReference type="PANTHER" id="PTHR45751">
    <property type="entry name" value="COPINE FAMILY PROTEIN 1"/>
    <property type="match status" value="1"/>
</dbReference>
<dbReference type="InterPro" id="IPR052079">
    <property type="entry name" value="E3_ligase/Copine_domain"/>
</dbReference>